<protein>
    <submittedName>
        <fullName evidence="3">Uncharacterized protein</fullName>
    </submittedName>
</protein>
<name>A9G6N5_SORC5</name>
<organism evidence="3 4">
    <name type="scientific">Sorangium cellulosum (strain So ce56)</name>
    <name type="common">Polyangium cellulosum (strain So ce56)</name>
    <dbReference type="NCBI Taxonomy" id="448385"/>
    <lineage>
        <taxon>Bacteria</taxon>
        <taxon>Pseudomonadati</taxon>
        <taxon>Myxococcota</taxon>
        <taxon>Polyangia</taxon>
        <taxon>Polyangiales</taxon>
        <taxon>Polyangiaceae</taxon>
        <taxon>Sorangium</taxon>
    </lineage>
</organism>
<keyword evidence="2" id="KW-1133">Transmembrane helix</keyword>
<dbReference type="SUPFAM" id="SSF69304">
    <property type="entry name" value="Tricorn protease N-terminal domain"/>
    <property type="match status" value="1"/>
</dbReference>
<dbReference type="BioCyc" id="SCEL448385:SCE_RS13100-MONOMER"/>
<dbReference type="Proteomes" id="UP000002139">
    <property type="component" value="Chromosome"/>
</dbReference>
<keyword evidence="2" id="KW-0472">Membrane</keyword>
<keyword evidence="2" id="KW-0812">Transmembrane</keyword>
<dbReference type="KEGG" id="scl:sce2558"/>
<keyword evidence="4" id="KW-1185">Reference proteome</keyword>
<feature type="region of interest" description="Disordered" evidence="1">
    <location>
        <begin position="1"/>
        <end position="21"/>
    </location>
</feature>
<evidence type="ECO:0000313" key="3">
    <source>
        <dbReference type="EMBL" id="CAN92717.1"/>
    </source>
</evidence>
<reference evidence="3 4" key="1">
    <citation type="journal article" date="2007" name="Nat. Biotechnol.">
        <title>Complete genome sequence of the myxobacterium Sorangium cellulosum.</title>
        <authorList>
            <person name="Schneiker S."/>
            <person name="Perlova O."/>
            <person name="Kaiser O."/>
            <person name="Gerth K."/>
            <person name="Alici A."/>
            <person name="Altmeyer M.O."/>
            <person name="Bartels D."/>
            <person name="Bekel T."/>
            <person name="Beyer S."/>
            <person name="Bode E."/>
            <person name="Bode H.B."/>
            <person name="Bolten C.J."/>
            <person name="Choudhuri J.V."/>
            <person name="Doss S."/>
            <person name="Elnakady Y.A."/>
            <person name="Frank B."/>
            <person name="Gaigalat L."/>
            <person name="Goesmann A."/>
            <person name="Groeger C."/>
            <person name="Gross F."/>
            <person name="Jelsbak L."/>
            <person name="Jelsbak L."/>
            <person name="Kalinowski J."/>
            <person name="Kegler C."/>
            <person name="Knauber T."/>
            <person name="Konietzny S."/>
            <person name="Kopp M."/>
            <person name="Krause L."/>
            <person name="Krug D."/>
            <person name="Linke B."/>
            <person name="Mahmud T."/>
            <person name="Martinez-Arias R."/>
            <person name="McHardy A.C."/>
            <person name="Merai M."/>
            <person name="Meyer F."/>
            <person name="Mormann S."/>
            <person name="Munoz-Dorado J."/>
            <person name="Perez J."/>
            <person name="Pradella S."/>
            <person name="Rachid S."/>
            <person name="Raddatz G."/>
            <person name="Rosenau F."/>
            <person name="Rueckert C."/>
            <person name="Sasse F."/>
            <person name="Scharfe M."/>
            <person name="Schuster S.C."/>
            <person name="Suen G."/>
            <person name="Treuner-Lange A."/>
            <person name="Velicer G.J."/>
            <person name="Vorholter F.-J."/>
            <person name="Weissman K.J."/>
            <person name="Welch R.D."/>
            <person name="Wenzel S.C."/>
            <person name="Whitworth D.E."/>
            <person name="Wilhelm S."/>
            <person name="Wittmann C."/>
            <person name="Bloecker H."/>
            <person name="Puehler A."/>
            <person name="Mueller R."/>
        </authorList>
    </citation>
    <scope>NUCLEOTIDE SEQUENCE [LARGE SCALE GENOMIC DNA]</scope>
    <source>
        <strain evidence="4">So ce56</strain>
    </source>
</reference>
<feature type="transmembrane region" description="Helical" evidence="2">
    <location>
        <begin position="54"/>
        <end position="73"/>
    </location>
</feature>
<dbReference type="EMBL" id="AM746676">
    <property type="protein sequence ID" value="CAN92717.1"/>
    <property type="molecule type" value="Genomic_DNA"/>
</dbReference>
<dbReference type="AlphaFoldDB" id="A9G6N5"/>
<evidence type="ECO:0000313" key="4">
    <source>
        <dbReference type="Proteomes" id="UP000002139"/>
    </source>
</evidence>
<proteinExistence type="predicted"/>
<dbReference type="HOGENOM" id="CLU_698106_0_0_7"/>
<evidence type="ECO:0000256" key="2">
    <source>
        <dbReference type="SAM" id="Phobius"/>
    </source>
</evidence>
<evidence type="ECO:0000256" key="1">
    <source>
        <dbReference type="SAM" id="MobiDB-lite"/>
    </source>
</evidence>
<sequence length="439" mass="45436">MVGRPGRTGRRGGRGWQESAASRASAHRRIVYSPVVHLSSYARSPLTRRRLHRIALPCALLAALTGTLTAVLADGDAPAPAISRVGRLLVPTAVAAPADPSAPPSVAILATPPGAARTTLHIAPIGGAKAGPALATLRHLSDAVVRARVVPRTRLVVATAETSPSSDRSFNASLFRIQPGAEPVALCDGVVHASRPLVTAEGRVFVSRGVAGPEPRPDNDPARLRVDALTIDEVDLATGAIRTVHRHTGHLAFLADAWNGELVLYRVSPASADIVLVDPDSGATRVIAPSIPPFARDFSIDAAAGALVFQERHETDPGLWVIDRIDLARGKRTRLGASASHGLAPYAWPGGGLAYTPERATGLFVVGARAAIRSPLGPGVDAIQAVSQDAAWVAALHTNPSAFAVPFAIRVESGEVATIPAPPGARIAVAGFTAAKEGP</sequence>
<dbReference type="STRING" id="448385.sce2558"/>
<accession>A9G6N5</accession>
<gene>
    <name evidence="3" type="ordered locus">sce2558</name>
</gene>